<dbReference type="SUPFAM" id="SSF46689">
    <property type="entry name" value="Homeodomain-like"/>
    <property type="match status" value="1"/>
</dbReference>
<dbReference type="Pfam" id="PF13358">
    <property type="entry name" value="DDE_3"/>
    <property type="match status" value="1"/>
</dbReference>
<feature type="domain" description="Tc1-like transposase DDE" evidence="1">
    <location>
        <begin position="176"/>
        <end position="319"/>
    </location>
</feature>
<dbReference type="Proteomes" id="UP001057498">
    <property type="component" value="Chromosome"/>
</dbReference>
<feature type="domain" description="Winged helix-turn helix" evidence="3">
    <location>
        <begin position="103"/>
        <end position="158"/>
    </location>
</feature>
<reference evidence="4" key="1">
    <citation type="submission" date="2022-04" db="EMBL/GenBank/DDBJ databases">
        <title>Whole genome sequence of Sphaerotilus sp. FB-5.</title>
        <authorList>
            <person name="Takeda M."/>
            <person name="Narihara S."/>
            <person name="Akimoto M."/>
            <person name="Akimoto R."/>
            <person name="Nishiyashiki S."/>
            <person name="Murakami T."/>
        </authorList>
    </citation>
    <scope>NUCLEOTIDE SEQUENCE</scope>
    <source>
        <strain evidence="4">FB-5</strain>
    </source>
</reference>
<proteinExistence type="predicted"/>
<dbReference type="InterPro" id="IPR055247">
    <property type="entry name" value="InsJ-like_HTH"/>
</dbReference>
<dbReference type="NCBIfam" id="NF033545">
    <property type="entry name" value="transpos_IS630"/>
    <property type="match status" value="1"/>
</dbReference>
<organism evidence="4 5">
    <name type="scientific">Sphaerotilus microaerophilus</name>
    <dbReference type="NCBI Taxonomy" id="2914710"/>
    <lineage>
        <taxon>Bacteria</taxon>
        <taxon>Pseudomonadati</taxon>
        <taxon>Pseudomonadota</taxon>
        <taxon>Betaproteobacteria</taxon>
        <taxon>Burkholderiales</taxon>
        <taxon>Sphaerotilaceae</taxon>
        <taxon>Sphaerotilus</taxon>
    </lineage>
</organism>
<evidence type="ECO:0000259" key="1">
    <source>
        <dbReference type="Pfam" id="PF13358"/>
    </source>
</evidence>
<keyword evidence="5" id="KW-1185">Reference proteome</keyword>
<dbReference type="Pfam" id="PF13592">
    <property type="entry name" value="HTH_33"/>
    <property type="match status" value="1"/>
</dbReference>
<dbReference type="PANTHER" id="PTHR46564:SF1">
    <property type="entry name" value="TRANSPOSASE"/>
    <property type="match status" value="1"/>
</dbReference>
<dbReference type="InterPro" id="IPR009057">
    <property type="entry name" value="Homeodomain-like_sf"/>
</dbReference>
<dbReference type="RefSeq" id="WP_251969847.1">
    <property type="nucleotide sequence ID" value="NZ_AP025730.1"/>
</dbReference>
<dbReference type="InterPro" id="IPR036397">
    <property type="entry name" value="RNaseH_sf"/>
</dbReference>
<evidence type="ECO:0000259" key="3">
    <source>
        <dbReference type="Pfam" id="PF13592"/>
    </source>
</evidence>
<dbReference type="Gene3D" id="3.30.420.10">
    <property type="entry name" value="Ribonuclease H-like superfamily/Ribonuclease H"/>
    <property type="match status" value="1"/>
</dbReference>
<evidence type="ECO:0000259" key="2">
    <source>
        <dbReference type="Pfam" id="PF13518"/>
    </source>
</evidence>
<dbReference type="InterPro" id="IPR047655">
    <property type="entry name" value="Transpos_IS630-like"/>
</dbReference>
<name>A0ABN6PN12_9BURK</name>
<feature type="domain" description="Insertion element IS150 protein InsJ-like helix-turn-helix" evidence="2">
    <location>
        <begin position="19"/>
        <end position="60"/>
    </location>
</feature>
<evidence type="ECO:0008006" key="6">
    <source>
        <dbReference type="Google" id="ProtNLM"/>
    </source>
</evidence>
<dbReference type="Pfam" id="PF13518">
    <property type="entry name" value="HTH_28"/>
    <property type="match status" value="1"/>
</dbReference>
<dbReference type="PANTHER" id="PTHR46564">
    <property type="entry name" value="TRANSPOSASE"/>
    <property type="match status" value="1"/>
</dbReference>
<protein>
    <recommendedName>
        <fullName evidence="6">IS630 family transposase</fullName>
    </recommendedName>
</protein>
<evidence type="ECO:0000313" key="5">
    <source>
        <dbReference type="Proteomes" id="UP001057498"/>
    </source>
</evidence>
<dbReference type="EMBL" id="AP025730">
    <property type="protein sequence ID" value="BDI06586.1"/>
    <property type="molecule type" value="Genomic_DNA"/>
</dbReference>
<sequence length="357" mass="40683">MNKPTDARSLSEESLELLRRQAHRLRQDGRAWSEIAQIVGVHQSTLMSWARRFNVGGEKAPTNVSSARRGRRVGEKRTISLLDEMALRDQIVGGNPDQMSLPFALWTRKAVQEAIKLKLGIDMPIRTVGEYLRRWGFTPQRPAKRAVEQRSELVQQWMQVDYPALVRRAKAEAGEIYWGDETAIRQDTAWVRGYAPAGQTPVLRHAARWTSITMISALTNQGLLKFAFHDGAINQDRFIEFLAALVADSAGKKVFLIVDNLRVHRAKAVTQWLEGKERQIEVHYLPPYSPEANPDEILNRDLKTELRMRPAAKDSDELKRIAADFMKTLTKLPGKIKRYFRSKTVSYASVAMNCSYI</sequence>
<gene>
    <name evidence="4" type="ORF">CATMQ487_35560</name>
</gene>
<accession>A0ABN6PN12</accession>
<evidence type="ECO:0000313" key="4">
    <source>
        <dbReference type="EMBL" id="BDI06586.1"/>
    </source>
</evidence>
<dbReference type="InterPro" id="IPR025959">
    <property type="entry name" value="Winged_HTH_dom"/>
</dbReference>
<dbReference type="InterPro" id="IPR038717">
    <property type="entry name" value="Tc1-like_DDE_dom"/>
</dbReference>